<dbReference type="AlphaFoldDB" id="A0A5B7D3P7"/>
<reference evidence="1 2" key="1">
    <citation type="submission" date="2019-05" db="EMBL/GenBank/DDBJ databases">
        <title>Another draft genome of Portunus trituberculatus and its Hox gene families provides insights of decapod evolution.</title>
        <authorList>
            <person name="Jeong J.-H."/>
            <person name="Song I."/>
            <person name="Kim S."/>
            <person name="Choi T."/>
            <person name="Kim D."/>
            <person name="Ryu S."/>
            <person name="Kim W."/>
        </authorList>
    </citation>
    <scope>NUCLEOTIDE SEQUENCE [LARGE SCALE GENOMIC DNA]</scope>
    <source>
        <tissue evidence="1">Muscle</tissue>
    </source>
</reference>
<protein>
    <submittedName>
        <fullName evidence="1">Uncharacterized protein</fullName>
    </submittedName>
</protein>
<evidence type="ECO:0000313" key="2">
    <source>
        <dbReference type="Proteomes" id="UP000324222"/>
    </source>
</evidence>
<evidence type="ECO:0000313" key="1">
    <source>
        <dbReference type="EMBL" id="MPC14393.1"/>
    </source>
</evidence>
<accession>A0A5B7D3P7</accession>
<proteinExistence type="predicted"/>
<gene>
    <name evidence="1" type="ORF">E2C01_007158</name>
</gene>
<organism evidence="1 2">
    <name type="scientific">Portunus trituberculatus</name>
    <name type="common">Swimming crab</name>
    <name type="synonym">Neptunus trituberculatus</name>
    <dbReference type="NCBI Taxonomy" id="210409"/>
    <lineage>
        <taxon>Eukaryota</taxon>
        <taxon>Metazoa</taxon>
        <taxon>Ecdysozoa</taxon>
        <taxon>Arthropoda</taxon>
        <taxon>Crustacea</taxon>
        <taxon>Multicrustacea</taxon>
        <taxon>Malacostraca</taxon>
        <taxon>Eumalacostraca</taxon>
        <taxon>Eucarida</taxon>
        <taxon>Decapoda</taxon>
        <taxon>Pleocyemata</taxon>
        <taxon>Brachyura</taxon>
        <taxon>Eubrachyura</taxon>
        <taxon>Portunoidea</taxon>
        <taxon>Portunidae</taxon>
        <taxon>Portuninae</taxon>
        <taxon>Portunus</taxon>
    </lineage>
</organism>
<name>A0A5B7D3P7_PORTR</name>
<comment type="caution">
    <text evidence="1">The sequence shown here is derived from an EMBL/GenBank/DDBJ whole genome shotgun (WGS) entry which is preliminary data.</text>
</comment>
<sequence>MTHLHSQWGTPDTPQYHLAAGYKRQHWGRDKAGSQWECRGVHCHTPTWGQEVHLATPWGRHSHSLHHSIVVEGHRPASGLLSLPALFTSHKPTLNHSCQPTSNKSG</sequence>
<dbReference type="Proteomes" id="UP000324222">
    <property type="component" value="Unassembled WGS sequence"/>
</dbReference>
<keyword evidence="2" id="KW-1185">Reference proteome</keyword>
<dbReference type="EMBL" id="VSRR010000348">
    <property type="protein sequence ID" value="MPC14393.1"/>
    <property type="molecule type" value="Genomic_DNA"/>
</dbReference>